<dbReference type="NCBIfam" id="NF007113">
    <property type="entry name" value="PRK09562.1"/>
    <property type="match status" value="1"/>
</dbReference>
<dbReference type="EC" id="3.6.1.8" evidence="2"/>
<dbReference type="GO" id="GO:0046061">
    <property type="term" value="P:dATP catabolic process"/>
    <property type="evidence" value="ECO:0007669"/>
    <property type="project" value="TreeGrafter"/>
</dbReference>
<dbReference type="InterPro" id="IPR048011">
    <property type="entry name" value="NTP-PPase_MazG-like_C"/>
</dbReference>
<dbReference type="Gene3D" id="1.10.287.1080">
    <property type="entry name" value="MazG-like"/>
    <property type="match status" value="2"/>
</dbReference>
<dbReference type="SUPFAM" id="SSF101386">
    <property type="entry name" value="all-alpha NTP pyrophosphatases"/>
    <property type="match status" value="2"/>
</dbReference>
<dbReference type="CDD" id="cd11529">
    <property type="entry name" value="NTP-PPase_MazG_Cterm"/>
    <property type="match status" value="1"/>
</dbReference>
<sequence>MKKLLDIMATLRDPQTGCPWDIKQTYKSIVPYTLEEAYEVADAIEHEDMPALKSELGDLLFQVVFYAQIAEEKGDFNFSDVVDAVSEKLISRHPHVFSDIASKGEAALHEATLYEAWEQAKSKERDEQSKKGKASILSGVAKALPALKRAQKLQRRAAREGFDWPSVEPVLEKIEEEINELKEAVQQQNKPHIFEEMGDVLFSCVNLARHIEVDSEESLRSCNQKFERRFSYIERSLDQQARSFGSCTLDELEALWQDAKKSEALKD</sequence>
<dbReference type="GO" id="GO:0046047">
    <property type="term" value="P:TTP catabolic process"/>
    <property type="evidence" value="ECO:0007669"/>
    <property type="project" value="TreeGrafter"/>
</dbReference>
<dbReference type="GO" id="GO:0006950">
    <property type="term" value="P:response to stress"/>
    <property type="evidence" value="ECO:0007669"/>
    <property type="project" value="UniProtKB-ARBA"/>
</dbReference>
<proteinExistence type="predicted"/>
<keyword evidence="2" id="KW-0378">Hydrolase</keyword>
<reference evidence="2" key="1">
    <citation type="submission" date="2018-06" db="EMBL/GenBank/DDBJ databases">
        <authorList>
            <person name="Zhirakovskaya E."/>
        </authorList>
    </citation>
    <scope>NUCLEOTIDE SEQUENCE</scope>
</reference>
<protein>
    <submittedName>
        <fullName evidence="2">Nucleoside triphosphate pyrophosphohydrolase MazG</fullName>
        <ecNumber evidence="2">3.6.1.8</ecNumber>
    </submittedName>
</protein>
<dbReference type="AlphaFoldDB" id="A0A3B0YSF0"/>
<dbReference type="EMBL" id="UOFJ01000598">
    <property type="protein sequence ID" value="VAW71406.1"/>
    <property type="molecule type" value="Genomic_DNA"/>
</dbReference>
<dbReference type="InterPro" id="IPR011551">
    <property type="entry name" value="NTP_PyrPHydrolase_MazG"/>
</dbReference>
<dbReference type="PANTHER" id="PTHR30522:SF0">
    <property type="entry name" value="NUCLEOSIDE TRIPHOSPHATE PYROPHOSPHOHYDROLASE"/>
    <property type="match status" value="1"/>
</dbReference>
<feature type="domain" description="NTP pyrophosphohydrolase MazG-like" evidence="1">
    <location>
        <begin position="170"/>
        <end position="229"/>
    </location>
</feature>
<accession>A0A3B0YSF0</accession>
<gene>
    <name evidence="2" type="ORF">MNBD_GAMMA10-2257</name>
</gene>
<evidence type="ECO:0000259" key="1">
    <source>
        <dbReference type="Pfam" id="PF03819"/>
    </source>
</evidence>
<dbReference type="InterPro" id="IPR048015">
    <property type="entry name" value="NTP-PPase_MazG-like_N"/>
</dbReference>
<evidence type="ECO:0000313" key="2">
    <source>
        <dbReference type="EMBL" id="VAW71406.1"/>
    </source>
</evidence>
<dbReference type="GO" id="GO:0006203">
    <property type="term" value="P:dGTP catabolic process"/>
    <property type="evidence" value="ECO:0007669"/>
    <property type="project" value="TreeGrafter"/>
</dbReference>
<dbReference type="GO" id="GO:0046081">
    <property type="term" value="P:dUTP catabolic process"/>
    <property type="evidence" value="ECO:0007669"/>
    <property type="project" value="TreeGrafter"/>
</dbReference>
<dbReference type="Pfam" id="PF03819">
    <property type="entry name" value="MazG"/>
    <property type="match status" value="2"/>
</dbReference>
<dbReference type="GO" id="GO:0046052">
    <property type="term" value="P:UTP catabolic process"/>
    <property type="evidence" value="ECO:0007669"/>
    <property type="project" value="TreeGrafter"/>
</dbReference>
<dbReference type="GO" id="GO:0046076">
    <property type="term" value="P:dTTP catabolic process"/>
    <property type="evidence" value="ECO:0007669"/>
    <property type="project" value="TreeGrafter"/>
</dbReference>
<dbReference type="GO" id="GO:0047693">
    <property type="term" value="F:ATP diphosphatase activity"/>
    <property type="evidence" value="ECO:0007669"/>
    <property type="project" value="UniProtKB-EC"/>
</dbReference>
<name>A0A3B0YSF0_9ZZZZ</name>
<dbReference type="FunFam" id="1.10.287.1080:FF:000003">
    <property type="entry name" value="Nucleoside triphosphate pyrophosphohydrolase"/>
    <property type="match status" value="1"/>
</dbReference>
<dbReference type="NCBIfam" id="TIGR00444">
    <property type="entry name" value="mazG"/>
    <property type="match status" value="1"/>
</dbReference>
<dbReference type="InterPro" id="IPR004518">
    <property type="entry name" value="MazG-like_dom"/>
</dbReference>
<dbReference type="FunFam" id="1.10.287.1080:FF:000001">
    <property type="entry name" value="Nucleoside triphosphate pyrophosphohydrolase"/>
    <property type="match status" value="1"/>
</dbReference>
<feature type="domain" description="NTP pyrophosphohydrolase MazG-like" evidence="1">
    <location>
        <begin position="24"/>
        <end position="97"/>
    </location>
</feature>
<dbReference type="CDD" id="cd11528">
    <property type="entry name" value="NTP-PPase_MazG_Nterm"/>
    <property type="match status" value="1"/>
</dbReference>
<dbReference type="PANTHER" id="PTHR30522">
    <property type="entry name" value="NUCLEOSIDE TRIPHOSPHATE PYROPHOSPHOHYDROLASE"/>
    <property type="match status" value="1"/>
</dbReference>
<organism evidence="2">
    <name type="scientific">hydrothermal vent metagenome</name>
    <dbReference type="NCBI Taxonomy" id="652676"/>
    <lineage>
        <taxon>unclassified sequences</taxon>
        <taxon>metagenomes</taxon>
        <taxon>ecological metagenomes</taxon>
    </lineage>
</organism>